<feature type="chain" id="PRO_5042915947" evidence="9">
    <location>
        <begin position="21"/>
        <end position="601"/>
    </location>
</feature>
<dbReference type="Gene3D" id="3.40.720.10">
    <property type="entry name" value="Alkaline Phosphatase, subunit A"/>
    <property type="match status" value="1"/>
</dbReference>
<feature type="domain" description="Phosphoethanolamine transferase N-terminal" evidence="11">
    <location>
        <begin position="115"/>
        <end position="261"/>
    </location>
</feature>
<dbReference type="AlphaFoldDB" id="A0AAP9NPN0"/>
<dbReference type="Proteomes" id="UP000509761">
    <property type="component" value="Chromosome"/>
</dbReference>
<dbReference type="Pfam" id="PF08019">
    <property type="entry name" value="EptA_B_N"/>
    <property type="match status" value="1"/>
</dbReference>
<evidence type="ECO:0000256" key="3">
    <source>
        <dbReference type="ARBA" id="ARBA00022519"/>
    </source>
</evidence>
<dbReference type="InterPro" id="IPR017850">
    <property type="entry name" value="Alkaline_phosphatase_core_sf"/>
</dbReference>
<keyword evidence="13" id="KW-1185">Reference proteome</keyword>
<evidence type="ECO:0000256" key="4">
    <source>
        <dbReference type="ARBA" id="ARBA00022679"/>
    </source>
</evidence>
<dbReference type="EC" id="2.7.-.-" evidence="12"/>
<dbReference type="GO" id="GO:0009244">
    <property type="term" value="P:lipopolysaccharide core region biosynthetic process"/>
    <property type="evidence" value="ECO:0007669"/>
    <property type="project" value="TreeGrafter"/>
</dbReference>
<dbReference type="InterPro" id="IPR000917">
    <property type="entry name" value="Sulfatase_N"/>
</dbReference>
<dbReference type="Pfam" id="PF00884">
    <property type="entry name" value="Sulfatase"/>
    <property type="match status" value="1"/>
</dbReference>
<dbReference type="PROSITE" id="PS51257">
    <property type="entry name" value="PROKAR_LIPOPROTEIN"/>
    <property type="match status" value="1"/>
</dbReference>
<dbReference type="GO" id="GO:0005886">
    <property type="term" value="C:plasma membrane"/>
    <property type="evidence" value="ECO:0007669"/>
    <property type="project" value="UniProtKB-SubCell"/>
</dbReference>
<accession>A0AAP9NPN0</accession>
<feature type="transmembrane region" description="Helical" evidence="8">
    <location>
        <begin position="175"/>
        <end position="194"/>
    </location>
</feature>
<evidence type="ECO:0000256" key="6">
    <source>
        <dbReference type="ARBA" id="ARBA00022989"/>
    </source>
</evidence>
<comment type="subcellular location">
    <subcellularLocation>
        <location evidence="1">Cell inner membrane</location>
        <topology evidence="1">Multi-pass membrane protein</topology>
    </subcellularLocation>
</comment>
<feature type="transmembrane region" description="Helical" evidence="8">
    <location>
        <begin position="134"/>
        <end position="155"/>
    </location>
</feature>
<feature type="transmembrane region" description="Helical" evidence="8">
    <location>
        <begin position="104"/>
        <end position="127"/>
    </location>
</feature>
<feature type="domain" description="Sulfatase N-terminal" evidence="10">
    <location>
        <begin position="292"/>
        <end position="580"/>
    </location>
</feature>
<dbReference type="EMBL" id="CP054580">
    <property type="protein sequence ID" value="QKS25997.1"/>
    <property type="molecule type" value="Genomic_DNA"/>
</dbReference>
<reference evidence="12 13" key="1">
    <citation type="submission" date="2019-12" db="EMBL/GenBank/DDBJ databases">
        <title>Genome sequencing and assembly of endphytes of Porphyra tenera.</title>
        <authorList>
            <person name="Park J.M."/>
            <person name="Shin R."/>
            <person name="Jo S.H."/>
        </authorList>
    </citation>
    <scope>NUCLEOTIDE SEQUENCE [LARGE SCALE GENOMIC DNA]</scope>
    <source>
        <strain evidence="12 13">GPM3</strain>
    </source>
</reference>
<sequence length="601" mass="66590">MKLASVMLTICMMVSVSGYACCSPKCSCKILIPTAFINLFIESLSMPPLLSLPLKIVYTAGHYRPTLSMEQLVLWAVVMFSVFYNALFWQQALVGYDLLAVQTWLTFANMFLVMTCIHFLVFVSLAARTLVKPLLILLFLIAAFVSYFTTYYGTYFDTSMLDNVLQTDTNEARELLTAGLLIHLAIFFGLPTLIIWRVKIAPSTWKKAVLRRSAYYLASTTILLLAIVLSYQEVSSLMRNNKELRYLVTPGNYIVSMAQAVFSQHASANTVRSPVGEDARISSQVGDKPTLLVIVVGETARAVNWGLNGYERQTTPKLAQQPDVINFSDVTACGTSTAASLPCMFSLPGRADYVKFYAQQHESLLDVLAHAGLEVTWLDNQSGCKGVCEGVTTKALSPEDYASLCQDGRCLDEALVQALTMQISSTPTDQVIVLHQLGNHGPSYYQRYPADYERFVPACTTADLAKCSRDAITNSYDNAILYTDTVLNQVIETLNRQDDYATAMIYLSDHGESLGEKGLYLHGIPYAIAPDEQTHVPMVWWLSSTFSQQQGLDTDCLHQISDKAASHDNLFHSVLGLLGVSSTVYQQEQDISQTCRQPNSS</sequence>
<organism evidence="12 13">
    <name type="scientific">Vreelandella titanicae</name>
    <dbReference type="NCBI Taxonomy" id="664683"/>
    <lineage>
        <taxon>Bacteria</taxon>
        <taxon>Pseudomonadati</taxon>
        <taxon>Pseudomonadota</taxon>
        <taxon>Gammaproteobacteria</taxon>
        <taxon>Oceanospirillales</taxon>
        <taxon>Halomonadaceae</taxon>
        <taxon>Vreelandella</taxon>
    </lineage>
</organism>
<evidence type="ECO:0000313" key="12">
    <source>
        <dbReference type="EMBL" id="QKS25997.1"/>
    </source>
</evidence>
<dbReference type="InterPro" id="IPR040423">
    <property type="entry name" value="PEA_transferase"/>
</dbReference>
<keyword evidence="3" id="KW-0997">Cell inner membrane</keyword>
<evidence type="ECO:0000259" key="10">
    <source>
        <dbReference type="Pfam" id="PF00884"/>
    </source>
</evidence>
<dbReference type="PANTHER" id="PTHR30443">
    <property type="entry name" value="INNER MEMBRANE PROTEIN"/>
    <property type="match status" value="1"/>
</dbReference>
<evidence type="ECO:0000256" key="1">
    <source>
        <dbReference type="ARBA" id="ARBA00004429"/>
    </source>
</evidence>
<evidence type="ECO:0000256" key="2">
    <source>
        <dbReference type="ARBA" id="ARBA00022475"/>
    </source>
</evidence>
<keyword evidence="9" id="KW-0732">Signal</keyword>
<dbReference type="NCBIfam" id="NF028537">
    <property type="entry name" value="P_eth_NH2_trans"/>
    <property type="match status" value="1"/>
</dbReference>
<feature type="transmembrane region" description="Helical" evidence="8">
    <location>
        <begin position="72"/>
        <end position="92"/>
    </location>
</feature>
<evidence type="ECO:0000256" key="7">
    <source>
        <dbReference type="ARBA" id="ARBA00023136"/>
    </source>
</evidence>
<evidence type="ECO:0000256" key="9">
    <source>
        <dbReference type="SAM" id="SignalP"/>
    </source>
</evidence>
<evidence type="ECO:0000256" key="8">
    <source>
        <dbReference type="SAM" id="Phobius"/>
    </source>
</evidence>
<protein>
    <submittedName>
        <fullName evidence="12">Phosphoethanolamine transferase EptA</fullName>
        <ecNumber evidence="12">2.7.-.-</ecNumber>
    </submittedName>
</protein>
<keyword evidence="2" id="KW-1003">Cell membrane</keyword>
<dbReference type="GO" id="GO:0016776">
    <property type="term" value="F:phosphotransferase activity, phosphate group as acceptor"/>
    <property type="evidence" value="ECO:0007669"/>
    <property type="project" value="TreeGrafter"/>
</dbReference>
<proteinExistence type="predicted"/>
<dbReference type="InterPro" id="IPR058130">
    <property type="entry name" value="PEA_transf_C"/>
</dbReference>
<keyword evidence="5 8" id="KW-0812">Transmembrane</keyword>
<dbReference type="CDD" id="cd16017">
    <property type="entry name" value="LptA"/>
    <property type="match status" value="1"/>
</dbReference>
<keyword evidence="6 8" id="KW-1133">Transmembrane helix</keyword>
<evidence type="ECO:0000259" key="11">
    <source>
        <dbReference type="Pfam" id="PF08019"/>
    </source>
</evidence>
<gene>
    <name evidence="12" type="ORF">FX987_03794</name>
</gene>
<feature type="transmembrane region" description="Helical" evidence="8">
    <location>
        <begin position="214"/>
        <end position="231"/>
    </location>
</feature>
<keyword evidence="7 8" id="KW-0472">Membrane</keyword>
<name>A0AAP9NPN0_9GAMM</name>
<dbReference type="SUPFAM" id="SSF53649">
    <property type="entry name" value="Alkaline phosphatase-like"/>
    <property type="match status" value="1"/>
</dbReference>
<dbReference type="PANTHER" id="PTHR30443:SF0">
    <property type="entry name" value="PHOSPHOETHANOLAMINE TRANSFERASE EPTA"/>
    <property type="match status" value="1"/>
</dbReference>
<evidence type="ECO:0000313" key="13">
    <source>
        <dbReference type="Proteomes" id="UP000509761"/>
    </source>
</evidence>
<evidence type="ECO:0000256" key="5">
    <source>
        <dbReference type="ARBA" id="ARBA00022692"/>
    </source>
</evidence>
<keyword evidence="4 12" id="KW-0808">Transferase</keyword>
<dbReference type="InterPro" id="IPR012549">
    <property type="entry name" value="EptA-like_N"/>
</dbReference>
<feature type="signal peptide" evidence="9">
    <location>
        <begin position="1"/>
        <end position="20"/>
    </location>
</feature>